<keyword evidence="2" id="KW-1185">Reference proteome</keyword>
<dbReference type="RefSeq" id="WP_160196250.1">
    <property type="nucleotide sequence ID" value="NZ_QXXA01000004.1"/>
</dbReference>
<name>A0A845QU54_9CLOT</name>
<dbReference type="Proteomes" id="UP000467132">
    <property type="component" value="Unassembled WGS sequence"/>
</dbReference>
<dbReference type="InterPro" id="IPR006520">
    <property type="entry name" value="Dit_BPSPP_N"/>
</dbReference>
<sequence length="228" mass="26413">MKPYFIFKNKSSKEFDIIVNNLPPITFPVRRVETVQVPGRNGYLTIDDESYEPILKVTRCTAMNYNIIPQMQEWLSGEGEVLFSNDKNRYFKARIINQIDFNRLIRNKKTFDIHFYCQPEGYLLNSNDLQITEATTIYNPGNYKSAPIFKVYGTGSIELTINNRKIILTDILSDITLNSEIEEAYNDMTSNLNDDMQGEFPILDVGENNISWTGNVNKIEIKPNWVML</sequence>
<organism evidence="1 2">
    <name type="scientific">Senegalia massiliensis</name>
    <dbReference type="NCBI Taxonomy" id="1720316"/>
    <lineage>
        <taxon>Bacteria</taxon>
        <taxon>Bacillati</taxon>
        <taxon>Bacillota</taxon>
        <taxon>Clostridia</taxon>
        <taxon>Eubacteriales</taxon>
        <taxon>Clostridiaceae</taxon>
        <taxon>Senegalia</taxon>
    </lineage>
</organism>
<dbReference type="OrthoDB" id="2734969at2"/>
<dbReference type="NCBIfam" id="TIGR01633">
    <property type="entry name" value="phi3626_gp14_N"/>
    <property type="match status" value="1"/>
</dbReference>
<dbReference type="Gene3D" id="2.40.30.200">
    <property type="match status" value="1"/>
</dbReference>
<proteinExistence type="predicted"/>
<protein>
    <submittedName>
        <fullName evidence="1">Phage tail protein</fullName>
    </submittedName>
</protein>
<evidence type="ECO:0000313" key="2">
    <source>
        <dbReference type="Proteomes" id="UP000467132"/>
    </source>
</evidence>
<reference evidence="1 2" key="1">
    <citation type="submission" date="2018-08" db="EMBL/GenBank/DDBJ databases">
        <title>Murine metabolic-syndrome-specific gut microbial biobank.</title>
        <authorList>
            <person name="Liu C."/>
        </authorList>
    </citation>
    <scope>NUCLEOTIDE SEQUENCE [LARGE SCALE GENOMIC DNA]</scope>
    <source>
        <strain evidence="1 2">583</strain>
    </source>
</reference>
<evidence type="ECO:0000313" key="1">
    <source>
        <dbReference type="EMBL" id="NBI05761.1"/>
    </source>
</evidence>
<gene>
    <name evidence="1" type="ORF">D3Z33_02690</name>
</gene>
<dbReference type="AlphaFoldDB" id="A0A845QU54"/>
<dbReference type="EMBL" id="QXXA01000004">
    <property type="protein sequence ID" value="NBI05761.1"/>
    <property type="molecule type" value="Genomic_DNA"/>
</dbReference>
<comment type="caution">
    <text evidence="1">The sequence shown here is derived from an EMBL/GenBank/DDBJ whole genome shotgun (WGS) entry which is preliminary data.</text>
</comment>
<accession>A0A845QU54</accession>